<protein>
    <recommendedName>
        <fullName evidence="7">RGS domain-containing protein</fullName>
    </recommendedName>
</protein>
<keyword evidence="4" id="KW-0732">Signal</keyword>
<feature type="domain" description="RGS" evidence="7">
    <location>
        <begin position="588"/>
        <end position="675"/>
    </location>
</feature>
<dbReference type="InterPro" id="IPR047017">
    <property type="entry name" value="RGS6/7/9/11_DHEX_sf"/>
</dbReference>
<dbReference type="InterPro" id="IPR000591">
    <property type="entry name" value="DEP_dom"/>
</dbReference>
<dbReference type="SMART" id="SM01224">
    <property type="entry name" value="G_gamma"/>
    <property type="match status" value="1"/>
</dbReference>
<dbReference type="InterPro" id="IPR036305">
    <property type="entry name" value="RGS_sf"/>
</dbReference>
<dbReference type="InterPro" id="IPR024066">
    <property type="entry name" value="RGS_subdom1/3"/>
</dbReference>
<dbReference type="FunFam" id="4.10.260.10:FF:000002">
    <property type="entry name" value="Regulator of G-protein signaling 6"/>
    <property type="match status" value="1"/>
</dbReference>
<evidence type="ECO:0000256" key="6">
    <source>
        <dbReference type="SAM" id="MobiDB-lite"/>
    </source>
</evidence>
<dbReference type="GO" id="GO:0005737">
    <property type="term" value="C:cytoplasm"/>
    <property type="evidence" value="ECO:0007669"/>
    <property type="project" value="TreeGrafter"/>
</dbReference>
<dbReference type="FunFam" id="1.10.1240.60:FF:000001">
    <property type="entry name" value="Regulator of G-protein signaling 6"/>
    <property type="match status" value="1"/>
</dbReference>
<dbReference type="EMBL" id="JAROKS010000017">
    <property type="protein sequence ID" value="KAK1794497.1"/>
    <property type="molecule type" value="Genomic_DNA"/>
</dbReference>
<keyword evidence="9" id="KW-1185">Reference proteome</keyword>
<dbReference type="PROSITE" id="PS50132">
    <property type="entry name" value="RGS"/>
    <property type="match status" value="2"/>
</dbReference>
<dbReference type="Pfam" id="PF18148">
    <property type="entry name" value="RGS_DHEX"/>
    <property type="match status" value="1"/>
</dbReference>
<dbReference type="SUPFAM" id="SSF48097">
    <property type="entry name" value="Regulator of G-protein signaling, RGS"/>
    <property type="match status" value="2"/>
</dbReference>
<dbReference type="GO" id="GO:0005576">
    <property type="term" value="C:extracellular region"/>
    <property type="evidence" value="ECO:0007669"/>
    <property type="project" value="UniProtKB-SubCell"/>
</dbReference>
<dbReference type="Pfam" id="PF03045">
    <property type="entry name" value="DAN"/>
    <property type="match status" value="1"/>
</dbReference>
<dbReference type="Gene3D" id="2.10.90.10">
    <property type="entry name" value="Cystine-knot cytokines"/>
    <property type="match status" value="1"/>
</dbReference>
<dbReference type="SUPFAM" id="SSF46785">
    <property type="entry name" value="Winged helix' DNA-binding domain"/>
    <property type="match status" value="1"/>
</dbReference>
<dbReference type="CDD" id="cd00068">
    <property type="entry name" value="GGL"/>
    <property type="match status" value="1"/>
</dbReference>
<dbReference type="InterPro" id="IPR029034">
    <property type="entry name" value="Cystine-knot_cytokine"/>
</dbReference>
<reference evidence="8" key="1">
    <citation type="submission" date="2023-03" db="EMBL/GenBank/DDBJ databases">
        <title>Electrophorus voltai genome.</title>
        <authorList>
            <person name="Bian C."/>
        </authorList>
    </citation>
    <scope>NUCLEOTIDE SEQUENCE</scope>
    <source>
        <strain evidence="8">CB-2022</strain>
        <tissue evidence="8">Muscle</tissue>
    </source>
</reference>
<sequence>MTTRTTVFWWWVAFRARAVLQGSLMLYVVYSFRLGTAAFKAVWWIVLVCHVVDCAGRVVDCDGRVVDCAGRAVEAEMKDRVPMEDIIARMQDEKSGIPIRTVKSFLSKIPSVFSVEALHLGTLMAAHGYFFPISDHVLTLKDDGTFYRFQTPYFWPSNCWEPENTDYAVYLCKRTMQNKARLELADYEAESLARLQRAFARKWEFIFMQAEAQAKVDKKRDKIERKILDSQERAFWDVHRPVLMLEWSDLVGSVMDPGCVNTTEADIKKSSRMKQPHKTRKSVYGLQNDVRGHSPTHTTTPEVREPTVEVLQQQIQYWQAQLDRHRLKMSKVAESLLSYTEQYMEYDPFFTSPEPCNPWISDDNTLWELEARFPRARLGYGGRECGLTLGSLVNSGLKFCADWSEHACLSLSPSFSKEPGQQRVRRWGFSFDEVLKDPVGREQFLKFLESEFSSENLQSTSSGPHLLVCVCVRECYPSKVHIFWSTSSGPHLLVHIFWSTSSGPHLLVCVCVRECYPSKVHIFWSTSSGPHLLVHIFWCVCVRECYPSKVHIFWSTSSGPHLLVCVCVCVCVCYPSKVHIFWCVCARRFWLAVQELKKRPVQEVPSRVREIWQEFLAPGAPNAINVDSKSYDKTTQNVKDPGRYTFEDAQEHIYKLMRSDSYSRFIRSSAYQELLQAKKKKVVTYEAVTYEVKTGVDLTRSSDFCPGVHAQRSQQSTGVRRRRLLSVVAASRQSPGQNAAGIRRLPQDRGRANSYELRRSSICVRLDGKMRCRLPLWILLAGVLCVLSETRKTRPQGSIPSPYKAGSNTSDRHGRKQEVLASSQEALVVTERKYLRSDWCKTQSLRQTVSQEGCHSRTVINRFCYGQCNSFYIPRHVKKDQESFQSCAFCKPHRWTTLTVQLDCPDLQPAFRYRKIQRVKQCRCISVSVAESGKR</sequence>
<dbReference type="SMART" id="SM00041">
    <property type="entry name" value="CT"/>
    <property type="match status" value="1"/>
</dbReference>
<dbReference type="Gene3D" id="1.10.167.10">
    <property type="entry name" value="Regulator of G-protein Signalling 4, domain 2"/>
    <property type="match status" value="1"/>
</dbReference>
<dbReference type="InterPro" id="IPR016137">
    <property type="entry name" value="RGS"/>
</dbReference>
<evidence type="ECO:0000256" key="1">
    <source>
        <dbReference type="ARBA" id="ARBA00004613"/>
    </source>
</evidence>
<dbReference type="GO" id="GO:0035556">
    <property type="term" value="P:intracellular signal transduction"/>
    <property type="evidence" value="ECO:0007669"/>
    <property type="project" value="InterPro"/>
</dbReference>
<dbReference type="GO" id="GO:0009968">
    <property type="term" value="P:negative regulation of signal transduction"/>
    <property type="evidence" value="ECO:0007669"/>
    <property type="project" value="UniProtKB-KW"/>
</dbReference>
<evidence type="ECO:0000259" key="7">
    <source>
        <dbReference type="PROSITE" id="PS50132"/>
    </source>
</evidence>
<comment type="subcellular location">
    <subcellularLocation>
        <location evidence="1">Secreted</location>
    </subcellularLocation>
</comment>
<dbReference type="InterPro" id="IPR047016">
    <property type="entry name" value="RGS6/7/9/11"/>
</dbReference>
<keyword evidence="2" id="KW-0964">Secreted</keyword>
<keyword evidence="5" id="KW-1015">Disulfide bond</keyword>
<dbReference type="GO" id="GO:0007186">
    <property type="term" value="P:G protein-coupled receptor signaling pathway"/>
    <property type="evidence" value="ECO:0007669"/>
    <property type="project" value="InterPro"/>
</dbReference>
<organism evidence="8 9">
    <name type="scientific">Electrophorus voltai</name>
    <dbReference type="NCBI Taxonomy" id="2609070"/>
    <lineage>
        <taxon>Eukaryota</taxon>
        <taxon>Metazoa</taxon>
        <taxon>Chordata</taxon>
        <taxon>Craniata</taxon>
        <taxon>Vertebrata</taxon>
        <taxon>Euteleostomi</taxon>
        <taxon>Actinopterygii</taxon>
        <taxon>Neopterygii</taxon>
        <taxon>Teleostei</taxon>
        <taxon>Ostariophysi</taxon>
        <taxon>Gymnotiformes</taxon>
        <taxon>Gymnotoidei</taxon>
        <taxon>Gymnotidae</taxon>
        <taxon>Electrophorus</taxon>
    </lineage>
</organism>
<dbReference type="InterPro" id="IPR036390">
    <property type="entry name" value="WH_DNA-bd_sf"/>
</dbReference>
<evidence type="ECO:0000256" key="5">
    <source>
        <dbReference type="ARBA" id="ARBA00023157"/>
    </source>
</evidence>
<dbReference type="SUPFAM" id="SSF48670">
    <property type="entry name" value="Transducin (heterotrimeric G protein), gamma chain"/>
    <property type="match status" value="1"/>
</dbReference>
<dbReference type="CDD" id="cd04450">
    <property type="entry name" value="DEP_RGS7-like"/>
    <property type="match status" value="1"/>
</dbReference>
<dbReference type="Gene3D" id="1.10.196.10">
    <property type="match status" value="1"/>
</dbReference>
<dbReference type="InterPro" id="IPR040759">
    <property type="entry name" value="RGS_DHEX"/>
</dbReference>
<name>A0AAD8Z8K8_9TELE</name>
<comment type="caution">
    <text evidence="8">The sequence shown here is derived from an EMBL/GenBank/DDBJ whole genome shotgun (WGS) entry which is preliminary data.</text>
</comment>
<dbReference type="Proteomes" id="UP001239994">
    <property type="component" value="Unassembled WGS sequence"/>
</dbReference>
<keyword evidence="3" id="KW-0734">Signal transduction inhibitor</keyword>
<dbReference type="InterPro" id="IPR036388">
    <property type="entry name" value="WH-like_DNA-bd_sf"/>
</dbReference>
<dbReference type="GO" id="GO:0008277">
    <property type="term" value="P:regulation of G protein-coupled receptor signaling pathway"/>
    <property type="evidence" value="ECO:0007669"/>
    <property type="project" value="InterPro"/>
</dbReference>
<dbReference type="InterPro" id="IPR044926">
    <property type="entry name" value="RGS_subdomain_2"/>
</dbReference>
<feature type="domain" description="RGS" evidence="7">
    <location>
        <begin position="430"/>
        <end position="458"/>
    </location>
</feature>
<dbReference type="InterPro" id="IPR006207">
    <property type="entry name" value="Cys_knot_C"/>
</dbReference>
<dbReference type="Gene3D" id="1.10.10.10">
    <property type="entry name" value="Winged helix-like DNA-binding domain superfamily/Winged helix DNA-binding domain"/>
    <property type="match status" value="2"/>
</dbReference>
<dbReference type="Gene3D" id="4.10.260.10">
    <property type="entry name" value="Transducin (heterotrimeric G protein), gamma chain"/>
    <property type="match status" value="1"/>
</dbReference>
<dbReference type="Gene3D" id="1.10.1240.60">
    <property type="match status" value="1"/>
</dbReference>
<dbReference type="FunFam" id="1.10.167.10:FF:000001">
    <property type="entry name" value="Putative regulator of g-protein signaling 12"/>
    <property type="match status" value="1"/>
</dbReference>
<dbReference type="PANTHER" id="PTHR45746">
    <property type="entry name" value="LP21163P"/>
    <property type="match status" value="1"/>
</dbReference>
<dbReference type="SMART" id="SM00049">
    <property type="entry name" value="DEP"/>
    <property type="match status" value="1"/>
</dbReference>
<dbReference type="PANTHER" id="PTHR45746:SF7">
    <property type="entry name" value="REGULATOR OF G-PROTEIN SIGNALING 7"/>
    <property type="match status" value="1"/>
</dbReference>
<dbReference type="InterPro" id="IPR036284">
    <property type="entry name" value="GGL_sf"/>
</dbReference>
<dbReference type="GO" id="GO:0005096">
    <property type="term" value="F:GTPase activator activity"/>
    <property type="evidence" value="ECO:0007669"/>
    <property type="project" value="TreeGrafter"/>
</dbReference>
<dbReference type="Pfam" id="PF00631">
    <property type="entry name" value="G-gamma"/>
    <property type="match status" value="1"/>
</dbReference>
<accession>A0AAD8Z8K8</accession>
<evidence type="ECO:0000313" key="8">
    <source>
        <dbReference type="EMBL" id="KAK1794497.1"/>
    </source>
</evidence>
<dbReference type="AlphaFoldDB" id="A0AAD8Z8K8"/>
<dbReference type="SMART" id="SM00315">
    <property type="entry name" value="RGS"/>
    <property type="match status" value="1"/>
</dbReference>
<gene>
    <name evidence="8" type="ORF">P4O66_011365</name>
</gene>
<evidence type="ECO:0000256" key="2">
    <source>
        <dbReference type="ARBA" id="ARBA00022525"/>
    </source>
</evidence>
<evidence type="ECO:0000313" key="9">
    <source>
        <dbReference type="Proteomes" id="UP001239994"/>
    </source>
</evidence>
<dbReference type="InterPro" id="IPR015898">
    <property type="entry name" value="G-protein_gamma-like_dom"/>
</dbReference>
<evidence type="ECO:0000256" key="4">
    <source>
        <dbReference type="ARBA" id="ARBA00022729"/>
    </source>
</evidence>
<dbReference type="GO" id="GO:0043005">
    <property type="term" value="C:neuron projection"/>
    <property type="evidence" value="ECO:0007669"/>
    <property type="project" value="TreeGrafter"/>
</dbReference>
<evidence type="ECO:0000256" key="3">
    <source>
        <dbReference type="ARBA" id="ARBA00022700"/>
    </source>
</evidence>
<proteinExistence type="predicted"/>
<dbReference type="Pfam" id="PF00615">
    <property type="entry name" value="RGS"/>
    <property type="match status" value="1"/>
</dbReference>
<feature type="region of interest" description="Disordered" evidence="6">
    <location>
        <begin position="793"/>
        <end position="816"/>
    </location>
</feature>
<dbReference type="InterPro" id="IPR004133">
    <property type="entry name" value="DAN_dom"/>
</dbReference>
<dbReference type="SMART" id="SM00224">
    <property type="entry name" value="GGL"/>
    <property type="match status" value="1"/>
</dbReference>